<feature type="binding site" evidence="7">
    <location>
        <position position="177"/>
    </location>
    <ligand>
        <name>Zn(2+)</name>
        <dbReference type="ChEBI" id="CHEBI:29105"/>
        <label>2</label>
    </ligand>
</feature>
<dbReference type="PANTHER" id="PTHR45962:SF1">
    <property type="entry name" value="N-FATTY-ACYL-AMINO ACID SYNTHASE_HYDROLASE PM20D1"/>
    <property type="match status" value="1"/>
</dbReference>
<dbReference type="InterPro" id="IPR047177">
    <property type="entry name" value="Pept_M20A"/>
</dbReference>
<evidence type="ECO:0000256" key="7">
    <source>
        <dbReference type="PIRSR" id="PIRSR037217-2"/>
    </source>
</evidence>
<feature type="binding site" evidence="7">
    <location>
        <position position="247"/>
    </location>
    <ligand>
        <name>Zn(2+)</name>
        <dbReference type="ChEBI" id="CHEBI:29105"/>
        <label>1</label>
    </ligand>
</feature>
<keyword evidence="3 7" id="KW-0479">Metal-binding</keyword>
<keyword evidence="10" id="KW-1185">Reference proteome</keyword>
<protein>
    <recommendedName>
        <fullName evidence="8">Peptidase M20 dimerisation domain-containing protein</fullName>
    </recommendedName>
</protein>
<evidence type="ECO:0000256" key="6">
    <source>
        <dbReference type="PIRSR" id="PIRSR037217-1"/>
    </source>
</evidence>
<evidence type="ECO:0000256" key="4">
    <source>
        <dbReference type="ARBA" id="ARBA00022801"/>
    </source>
</evidence>
<feature type="binding site" evidence="7">
    <location>
        <position position="212"/>
    </location>
    <ligand>
        <name>Zn(2+)</name>
        <dbReference type="ChEBI" id="CHEBI:29105"/>
        <label>2</label>
    </ligand>
</feature>
<feature type="binding site" evidence="7">
    <location>
        <position position="212"/>
    </location>
    <ligand>
        <name>Zn(2+)</name>
        <dbReference type="ChEBI" id="CHEBI:29105"/>
        <label>1</label>
    </ligand>
</feature>
<dbReference type="GO" id="GO:0000328">
    <property type="term" value="C:fungal-type vacuole lumen"/>
    <property type="evidence" value="ECO:0007669"/>
    <property type="project" value="TreeGrafter"/>
</dbReference>
<feature type="domain" description="Peptidase M20 dimerisation" evidence="8">
    <location>
        <begin position="294"/>
        <end position="451"/>
    </location>
</feature>
<dbReference type="PROSITE" id="PS00759">
    <property type="entry name" value="ARGE_DAPE_CPG2_2"/>
    <property type="match status" value="1"/>
</dbReference>
<dbReference type="InterPro" id="IPR017141">
    <property type="entry name" value="Pept_M20_carboxypep"/>
</dbReference>
<dbReference type="PROSITE" id="PS00758">
    <property type="entry name" value="ARGE_DAPE_CPG2_1"/>
    <property type="match status" value="1"/>
</dbReference>
<evidence type="ECO:0000313" key="9">
    <source>
        <dbReference type="EMBL" id="KAF5336030.1"/>
    </source>
</evidence>
<keyword evidence="5 7" id="KW-0862">Zinc</keyword>
<keyword evidence="4" id="KW-0378">Hydrolase</keyword>
<comment type="similarity">
    <text evidence="1">Belongs to the peptidase M20A family.</text>
</comment>
<dbReference type="Gene3D" id="3.30.70.360">
    <property type="match status" value="1"/>
</dbReference>
<dbReference type="Gene3D" id="1.10.150.900">
    <property type="match status" value="1"/>
</dbReference>
<evidence type="ECO:0000313" key="10">
    <source>
        <dbReference type="Proteomes" id="UP000541558"/>
    </source>
</evidence>
<feature type="binding site" evidence="7">
    <location>
        <position position="563"/>
    </location>
    <ligand>
        <name>Zn(2+)</name>
        <dbReference type="ChEBI" id="CHEBI:29105"/>
        <label>1</label>
    </ligand>
</feature>
<dbReference type="Gene3D" id="3.40.630.10">
    <property type="entry name" value="Zn peptidases"/>
    <property type="match status" value="1"/>
</dbReference>
<accession>A0A8H5C697</accession>
<dbReference type="InterPro" id="IPR002933">
    <property type="entry name" value="Peptidase_M20"/>
</dbReference>
<name>A0A8H5C697_9AGAR</name>
<keyword evidence="2" id="KW-0645">Protease</keyword>
<evidence type="ECO:0000256" key="3">
    <source>
        <dbReference type="ARBA" id="ARBA00022723"/>
    </source>
</evidence>
<evidence type="ECO:0000259" key="8">
    <source>
        <dbReference type="Pfam" id="PF07687"/>
    </source>
</evidence>
<dbReference type="PIRSF" id="PIRSF037217">
    <property type="entry name" value="Carboxypeptidase_S"/>
    <property type="match status" value="1"/>
</dbReference>
<dbReference type="Pfam" id="PF01546">
    <property type="entry name" value="Peptidase_M20"/>
    <property type="match status" value="1"/>
</dbReference>
<dbReference type="InterPro" id="IPR036264">
    <property type="entry name" value="Bact_exopeptidase_dim_dom"/>
</dbReference>
<dbReference type="PANTHER" id="PTHR45962">
    <property type="entry name" value="N-FATTY-ACYL-AMINO ACID SYNTHASE/HYDROLASE PM20D1"/>
    <property type="match status" value="1"/>
</dbReference>
<dbReference type="CDD" id="cd05674">
    <property type="entry name" value="M20_yscS"/>
    <property type="match status" value="1"/>
</dbReference>
<evidence type="ECO:0000256" key="1">
    <source>
        <dbReference type="ARBA" id="ARBA00006247"/>
    </source>
</evidence>
<comment type="caution">
    <text evidence="9">The sequence shown here is derived from an EMBL/GenBank/DDBJ whole genome shotgun (WGS) entry which is preliminary data.</text>
</comment>
<dbReference type="SUPFAM" id="SSF53187">
    <property type="entry name" value="Zn-dependent exopeptidases"/>
    <property type="match status" value="1"/>
</dbReference>
<dbReference type="GO" id="GO:0046872">
    <property type="term" value="F:metal ion binding"/>
    <property type="evidence" value="ECO:0007669"/>
    <property type="project" value="UniProtKB-KW"/>
</dbReference>
<proteinExistence type="inferred from homology"/>
<dbReference type="AlphaFoldDB" id="A0A8H5C697"/>
<gene>
    <name evidence="9" type="ORF">D9611_006301</name>
</gene>
<dbReference type="InterPro" id="IPR001261">
    <property type="entry name" value="ArgE/DapE_CS"/>
</dbReference>
<evidence type="ECO:0000256" key="5">
    <source>
        <dbReference type="ARBA" id="ARBA00022833"/>
    </source>
</evidence>
<feature type="active site" evidence="6">
    <location>
        <position position="179"/>
    </location>
</feature>
<dbReference type="GO" id="GO:0051603">
    <property type="term" value="P:proteolysis involved in protein catabolic process"/>
    <property type="evidence" value="ECO:0007669"/>
    <property type="project" value="TreeGrafter"/>
</dbReference>
<evidence type="ECO:0000256" key="2">
    <source>
        <dbReference type="ARBA" id="ARBA00022670"/>
    </source>
</evidence>
<dbReference type="FunFam" id="3.40.630.10:FF:000027">
    <property type="entry name" value="N-fatty-acyl-amino acid synthase/hydrolase PM20D1"/>
    <property type="match status" value="1"/>
</dbReference>
<dbReference type="InterPro" id="IPR011650">
    <property type="entry name" value="Peptidase_M20_dimer"/>
</dbReference>
<organism evidence="9 10">
    <name type="scientific">Ephemerocybe angulata</name>
    <dbReference type="NCBI Taxonomy" id="980116"/>
    <lineage>
        <taxon>Eukaryota</taxon>
        <taxon>Fungi</taxon>
        <taxon>Dikarya</taxon>
        <taxon>Basidiomycota</taxon>
        <taxon>Agaricomycotina</taxon>
        <taxon>Agaricomycetes</taxon>
        <taxon>Agaricomycetidae</taxon>
        <taxon>Agaricales</taxon>
        <taxon>Agaricineae</taxon>
        <taxon>Psathyrellaceae</taxon>
        <taxon>Ephemerocybe</taxon>
    </lineage>
</organism>
<feature type="active site" description="Proton acceptor" evidence="6">
    <location>
        <position position="246"/>
    </location>
</feature>
<dbReference type="GO" id="GO:0004181">
    <property type="term" value="F:metallocarboxypeptidase activity"/>
    <property type="evidence" value="ECO:0007669"/>
    <property type="project" value="InterPro"/>
</dbReference>
<dbReference type="SUPFAM" id="SSF55031">
    <property type="entry name" value="Bacterial exopeptidase dimerisation domain"/>
    <property type="match status" value="1"/>
</dbReference>
<feature type="binding site" evidence="7">
    <location>
        <position position="275"/>
    </location>
    <ligand>
        <name>Zn(2+)</name>
        <dbReference type="ChEBI" id="CHEBI:29105"/>
        <label>2</label>
    </ligand>
</feature>
<dbReference type="Pfam" id="PF07687">
    <property type="entry name" value="M20_dimer"/>
    <property type="match status" value="1"/>
</dbReference>
<dbReference type="EMBL" id="JAACJK010000059">
    <property type="protein sequence ID" value="KAF5336030.1"/>
    <property type="molecule type" value="Genomic_DNA"/>
</dbReference>
<sequence>MHDEPQPGPARERKLSAAGDRPWWKSPSLMVNWKALIRLSVTLSVLLLAFCFSPYVPRDLRSNGEVADCRQAPSLIPIHNQELWGKANELIDGENFKLEAVKSLQMAVRIRTESFDNMEEIGEDTRWLIFKDFRSYLEDRFPFVHSSLDLTPVNTHGLFYQWKGSDSKLKPILLAAHQDVVPVDNSTLESWTYPPFEGHYDGERIWGRGSSDDKSQLISILSAIELLLEQGFRPTRTVLLAFGFDEEASGFHGAQHLAEHIKSVYGHDGIAMIVDEGAGFYNLGGAMLAIPGVTEKGMYNVRIEVGGPGGHSSMPPKHTTIGILAEILTKLEEQPFPSRITADHPVSALAQCLIPNVKVVPSVLQPILRIPAFLLKFQLARDVVGWWFRDVSLLRSLVPTTQSIDMTRGGVKYNALPETAWAVINHRVSVTSSLSAVQERYEDILKPLARKHGMPFEAFGERIADGSSPYYLIVSNATAHGVDPAPFSPTRPEDAPFQLLSGTIKATYSVHRHLKNVDEVVVAPGMMPGNTDTRYYWDLSRHIFRYNHHYGGTKPDPSANGIHTVNEFIAADVLVESIRFFTTLILNADENEL</sequence>
<dbReference type="Proteomes" id="UP000541558">
    <property type="component" value="Unassembled WGS sequence"/>
</dbReference>
<dbReference type="OrthoDB" id="3064516at2759"/>
<reference evidence="9 10" key="1">
    <citation type="journal article" date="2020" name="ISME J.">
        <title>Uncovering the hidden diversity of litter-decomposition mechanisms in mushroom-forming fungi.</title>
        <authorList>
            <person name="Floudas D."/>
            <person name="Bentzer J."/>
            <person name="Ahren D."/>
            <person name="Johansson T."/>
            <person name="Persson P."/>
            <person name="Tunlid A."/>
        </authorList>
    </citation>
    <scope>NUCLEOTIDE SEQUENCE [LARGE SCALE GENOMIC DNA]</scope>
    <source>
        <strain evidence="9 10">CBS 175.51</strain>
    </source>
</reference>